<feature type="non-terminal residue" evidence="1">
    <location>
        <position position="1"/>
    </location>
</feature>
<evidence type="ECO:0000313" key="1">
    <source>
        <dbReference type="EMBL" id="EEN58761.1"/>
    </source>
</evidence>
<protein>
    <submittedName>
        <fullName evidence="1">Uncharacterized protein</fullName>
    </submittedName>
</protein>
<organism>
    <name type="scientific">Branchiostoma floridae</name>
    <name type="common">Florida lancelet</name>
    <name type="synonym">Amphioxus</name>
    <dbReference type="NCBI Taxonomy" id="7739"/>
    <lineage>
        <taxon>Eukaryota</taxon>
        <taxon>Metazoa</taxon>
        <taxon>Chordata</taxon>
        <taxon>Cephalochordata</taxon>
        <taxon>Leptocardii</taxon>
        <taxon>Amphioxiformes</taxon>
        <taxon>Branchiostomatidae</taxon>
        <taxon>Branchiostoma</taxon>
    </lineage>
</organism>
<dbReference type="AlphaFoldDB" id="C3YMG7"/>
<name>C3YMG7_BRAFL</name>
<sequence>ASSVSSSQQKCYNLLRPIKQGFGQGCLGRFLDIQDPARAAWGRFLDIQDASCCSGRLLDIQDSARAAWGRFLDIQDASSCSGHFLDVDRALYDKGTSSGCY</sequence>
<gene>
    <name evidence="1" type="ORF">BRAFLDRAFT_97694</name>
</gene>
<dbReference type="EMBL" id="GG666529">
    <property type="protein sequence ID" value="EEN58761.1"/>
    <property type="molecule type" value="Genomic_DNA"/>
</dbReference>
<accession>C3YMG7</accession>
<dbReference type="InParanoid" id="C3YMG7"/>
<reference evidence="1" key="1">
    <citation type="journal article" date="2008" name="Nature">
        <title>The amphioxus genome and the evolution of the chordate karyotype.</title>
        <authorList>
            <consortium name="US DOE Joint Genome Institute (JGI-PGF)"/>
            <person name="Putnam N.H."/>
            <person name="Butts T."/>
            <person name="Ferrier D.E.K."/>
            <person name="Furlong R.F."/>
            <person name="Hellsten U."/>
            <person name="Kawashima T."/>
            <person name="Robinson-Rechavi M."/>
            <person name="Shoguchi E."/>
            <person name="Terry A."/>
            <person name="Yu J.-K."/>
            <person name="Benito-Gutierrez E.L."/>
            <person name="Dubchak I."/>
            <person name="Garcia-Fernandez J."/>
            <person name="Gibson-Brown J.J."/>
            <person name="Grigoriev I.V."/>
            <person name="Horton A.C."/>
            <person name="de Jong P.J."/>
            <person name="Jurka J."/>
            <person name="Kapitonov V.V."/>
            <person name="Kohara Y."/>
            <person name="Kuroki Y."/>
            <person name="Lindquist E."/>
            <person name="Lucas S."/>
            <person name="Osoegawa K."/>
            <person name="Pennacchio L.A."/>
            <person name="Salamov A.A."/>
            <person name="Satou Y."/>
            <person name="Sauka-Spengler T."/>
            <person name="Schmutz J."/>
            <person name="Shin-I T."/>
            <person name="Toyoda A."/>
            <person name="Bronner-Fraser M."/>
            <person name="Fujiyama A."/>
            <person name="Holland L.Z."/>
            <person name="Holland P.W.H."/>
            <person name="Satoh N."/>
            <person name="Rokhsar D.S."/>
        </authorList>
    </citation>
    <scope>NUCLEOTIDE SEQUENCE [LARGE SCALE GENOMIC DNA]</scope>
    <source>
        <strain evidence="1">S238N-H82</strain>
        <tissue evidence="1">Testes</tissue>
    </source>
</reference>
<proteinExistence type="predicted"/>